<gene>
    <name evidence="5" type="ORF">IAC79_06400</name>
</gene>
<dbReference type="GO" id="GO:0006099">
    <property type="term" value="P:tricarboxylic acid cycle"/>
    <property type="evidence" value="ECO:0007669"/>
    <property type="project" value="TreeGrafter"/>
</dbReference>
<name>A0A9D1NN30_9BACT</name>
<dbReference type="PRINTS" id="PR00143">
    <property type="entry name" value="CITRTSNTHASE"/>
</dbReference>
<keyword evidence="4" id="KW-0808">Transferase</keyword>
<sequence>MVTRNKKDSPETRTDSPLTEERLARYEGMARACAQIDPQLYRRYNVKRGLRNEDGSGVLVGLTRVGSIHGYVMDENELVPVPGKQFYRGMDVQELVHGFQSEGRPGFEETAYLLLFGKLPNQAELEEWNAVLDAKRALPYLLLEKIIREPSRDIMNSLARSVLAAYSDDETPDAVSIPAVLRQSIDLVARFSAMAAYAYQAKMHYYHGESLFVRNPVPGRSTAENFLMMLREDAAYTPLEAELLDLCLVLHAEHGGGNNSAFTTHVVTSAATDTYSAIAAATLSLKGPRHGGANLRVMHQMDEIKDALPDWADEGAIADYLRKILRKEAGDGSGLIYGLGHAVYTLSDPRAELLKEKARELAETKDRMEEFRLYEAIERLGPAIFNEGREKTKELCANVDFYSGFVYDMLNIPVDLYTPLFAISRVVGWCAHRLEELVNGGPIVRPAFKAVGKAPLPYVPMHDRA</sequence>
<dbReference type="PANTHER" id="PTHR11739">
    <property type="entry name" value="CITRATE SYNTHASE"/>
    <property type="match status" value="1"/>
</dbReference>
<dbReference type="InterPro" id="IPR036969">
    <property type="entry name" value="Citrate_synthase_sf"/>
</dbReference>
<dbReference type="SUPFAM" id="SSF48256">
    <property type="entry name" value="Citrate synthase"/>
    <property type="match status" value="1"/>
</dbReference>
<evidence type="ECO:0000313" key="6">
    <source>
        <dbReference type="Proteomes" id="UP000886845"/>
    </source>
</evidence>
<protein>
    <recommendedName>
        <fullName evidence="3">citrate synthase (unknown stereospecificity)</fullName>
        <ecNumber evidence="3">2.3.3.16</ecNumber>
    </recommendedName>
</protein>
<proteinExistence type="inferred from homology"/>
<evidence type="ECO:0000313" key="5">
    <source>
        <dbReference type="EMBL" id="HIV09724.1"/>
    </source>
</evidence>
<dbReference type="Proteomes" id="UP000886845">
    <property type="component" value="Unassembled WGS sequence"/>
</dbReference>
<dbReference type="Pfam" id="PF00285">
    <property type="entry name" value="Citrate_synt"/>
    <property type="match status" value="1"/>
</dbReference>
<dbReference type="GO" id="GO:0005829">
    <property type="term" value="C:cytosol"/>
    <property type="evidence" value="ECO:0007669"/>
    <property type="project" value="TreeGrafter"/>
</dbReference>
<dbReference type="EC" id="2.3.3.16" evidence="3"/>
<comment type="caution">
    <text evidence="5">The sequence shown here is derived from an EMBL/GenBank/DDBJ whole genome shotgun (WGS) entry which is preliminary data.</text>
</comment>
<dbReference type="Gene3D" id="1.10.230.10">
    <property type="entry name" value="Cytochrome P450-Terp, domain 2"/>
    <property type="match status" value="1"/>
</dbReference>
<dbReference type="GO" id="GO:0036440">
    <property type="term" value="F:citrate synthase activity"/>
    <property type="evidence" value="ECO:0007669"/>
    <property type="project" value="UniProtKB-EC"/>
</dbReference>
<comment type="pathway">
    <text evidence="1">Carbohydrate metabolism; tricarboxylic acid cycle; isocitrate from oxaloacetate: step 1/2.</text>
</comment>
<dbReference type="EMBL" id="DVOR01000210">
    <property type="protein sequence ID" value="HIV09724.1"/>
    <property type="molecule type" value="Genomic_DNA"/>
</dbReference>
<dbReference type="InterPro" id="IPR016143">
    <property type="entry name" value="Citrate_synth-like_sm_a-sub"/>
</dbReference>
<evidence type="ECO:0000256" key="3">
    <source>
        <dbReference type="ARBA" id="ARBA00012972"/>
    </source>
</evidence>
<evidence type="ECO:0000256" key="2">
    <source>
        <dbReference type="ARBA" id="ARBA00010566"/>
    </source>
</evidence>
<reference evidence="5" key="1">
    <citation type="submission" date="2020-10" db="EMBL/GenBank/DDBJ databases">
        <authorList>
            <person name="Gilroy R."/>
        </authorList>
    </citation>
    <scope>NUCLEOTIDE SEQUENCE</scope>
    <source>
        <strain evidence="5">35461</strain>
    </source>
</reference>
<dbReference type="InterPro" id="IPR002020">
    <property type="entry name" value="Citrate_synthase"/>
</dbReference>
<dbReference type="AlphaFoldDB" id="A0A9D1NN30"/>
<comment type="similarity">
    <text evidence="2">Belongs to the citrate synthase family.</text>
</comment>
<dbReference type="GO" id="GO:0005975">
    <property type="term" value="P:carbohydrate metabolic process"/>
    <property type="evidence" value="ECO:0007669"/>
    <property type="project" value="TreeGrafter"/>
</dbReference>
<dbReference type="PANTHER" id="PTHR11739:SF4">
    <property type="entry name" value="CITRATE SYNTHASE, PEROXISOMAL"/>
    <property type="match status" value="1"/>
</dbReference>
<dbReference type="Gene3D" id="1.10.580.10">
    <property type="entry name" value="Citrate Synthase, domain 1"/>
    <property type="match status" value="1"/>
</dbReference>
<evidence type="ECO:0000256" key="4">
    <source>
        <dbReference type="ARBA" id="ARBA00022679"/>
    </source>
</evidence>
<reference evidence="5" key="2">
    <citation type="journal article" date="2021" name="PeerJ">
        <title>Extensive microbial diversity within the chicken gut microbiome revealed by metagenomics and culture.</title>
        <authorList>
            <person name="Gilroy R."/>
            <person name="Ravi A."/>
            <person name="Getino M."/>
            <person name="Pursley I."/>
            <person name="Horton D.L."/>
            <person name="Alikhan N.F."/>
            <person name="Baker D."/>
            <person name="Gharbi K."/>
            <person name="Hall N."/>
            <person name="Watson M."/>
            <person name="Adriaenssens E.M."/>
            <person name="Foster-Nyarko E."/>
            <person name="Jarju S."/>
            <person name="Secka A."/>
            <person name="Antonio M."/>
            <person name="Oren A."/>
            <person name="Chaudhuri R.R."/>
            <person name="La Ragione R."/>
            <person name="Hildebrand F."/>
            <person name="Pallen M.J."/>
        </authorList>
    </citation>
    <scope>NUCLEOTIDE SEQUENCE</scope>
    <source>
        <strain evidence="5">35461</strain>
    </source>
</reference>
<evidence type="ECO:0000256" key="1">
    <source>
        <dbReference type="ARBA" id="ARBA00004751"/>
    </source>
</evidence>
<organism evidence="5 6">
    <name type="scientific">Candidatus Spyradenecus faecavium</name>
    <dbReference type="NCBI Taxonomy" id="2840947"/>
    <lineage>
        <taxon>Bacteria</taxon>
        <taxon>Pseudomonadati</taxon>
        <taxon>Lentisphaerota</taxon>
        <taxon>Lentisphaeria</taxon>
        <taxon>Lentisphaerales</taxon>
        <taxon>Lentisphaeraceae</taxon>
        <taxon>Lentisphaeraceae incertae sedis</taxon>
        <taxon>Candidatus Spyradenecus</taxon>
    </lineage>
</organism>
<dbReference type="InterPro" id="IPR016142">
    <property type="entry name" value="Citrate_synth-like_lrg_a-sub"/>
</dbReference>
<dbReference type="NCBIfam" id="NF010635">
    <property type="entry name" value="PRK14032.1"/>
    <property type="match status" value="1"/>
</dbReference>
<accession>A0A9D1NN30</accession>